<evidence type="ECO:0000256" key="2">
    <source>
        <dbReference type="SAM" id="Phobius"/>
    </source>
</evidence>
<evidence type="ECO:0000256" key="1">
    <source>
        <dbReference type="SAM" id="MobiDB-lite"/>
    </source>
</evidence>
<keyword evidence="2" id="KW-0812">Transmembrane</keyword>
<protein>
    <submittedName>
        <fullName evidence="3">Uncharacterized protein</fullName>
    </submittedName>
</protein>
<dbReference type="AlphaFoldDB" id="A0A9D3Y1B1"/>
<dbReference type="Proteomes" id="UP000828390">
    <property type="component" value="Unassembled WGS sequence"/>
</dbReference>
<keyword evidence="2" id="KW-1133">Transmembrane helix</keyword>
<proteinExistence type="predicted"/>
<comment type="caution">
    <text evidence="3">The sequence shown here is derived from an EMBL/GenBank/DDBJ whole genome shotgun (WGS) entry which is preliminary data.</text>
</comment>
<reference evidence="3" key="2">
    <citation type="submission" date="2020-11" db="EMBL/GenBank/DDBJ databases">
        <authorList>
            <person name="McCartney M.A."/>
            <person name="Auch B."/>
            <person name="Kono T."/>
            <person name="Mallez S."/>
            <person name="Becker A."/>
            <person name="Gohl D.M."/>
            <person name="Silverstein K.A.T."/>
            <person name="Koren S."/>
            <person name="Bechman K.B."/>
            <person name="Herman A."/>
            <person name="Abrahante J.E."/>
            <person name="Garbe J."/>
        </authorList>
    </citation>
    <scope>NUCLEOTIDE SEQUENCE</scope>
    <source>
        <strain evidence="3">Duluth1</strain>
        <tissue evidence="3">Whole animal</tissue>
    </source>
</reference>
<keyword evidence="4" id="KW-1185">Reference proteome</keyword>
<sequence>MRRLSMTTTPLSPMVKYPSPTGDVQCCHPPNPSLLYKKEISVKIKAEDCSYRQGYPPKPATTESFQKKANRHRQSQRPSELTDLEFEVNQNYMNCEDCVIADLRVDRERHILFSTPRQLEILRSTKRFKVRVYLMVYSLSGFGDFTITNKYDMFLN</sequence>
<dbReference type="EMBL" id="JAIWYP010000025">
    <property type="protein sequence ID" value="KAH3692112.1"/>
    <property type="molecule type" value="Genomic_DNA"/>
</dbReference>
<organism evidence="3 4">
    <name type="scientific">Dreissena polymorpha</name>
    <name type="common">Zebra mussel</name>
    <name type="synonym">Mytilus polymorpha</name>
    <dbReference type="NCBI Taxonomy" id="45954"/>
    <lineage>
        <taxon>Eukaryota</taxon>
        <taxon>Metazoa</taxon>
        <taxon>Spiralia</taxon>
        <taxon>Lophotrochozoa</taxon>
        <taxon>Mollusca</taxon>
        <taxon>Bivalvia</taxon>
        <taxon>Autobranchia</taxon>
        <taxon>Heteroconchia</taxon>
        <taxon>Euheterodonta</taxon>
        <taxon>Imparidentia</taxon>
        <taxon>Neoheterodontei</taxon>
        <taxon>Myida</taxon>
        <taxon>Dreissenoidea</taxon>
        <taxon>Dreissenidae</taxon>
        <taxon>Dreissena</taxon>
    </lineage>
</organism>
<gene>
    <name evidence="3" type="ORF">DPMN_193924</name>
</gene>
<reference evidence="3" key="1">
    <citation type="journal article" date="2019" name="bioRxiv">
        <title>The Genome of the Zebra Mussel, Dreissena polymorpha: A Resource for Invasive Species Research.</title>
        <authorList>
            <person name="McCartney M.A."/>
            <person name="Auch B."/>
            <person name="Kono T."/>
            <person name="Mallez S."/>
            <person name="Zhang Y."/>
            <person name="Obille A."/>
            <person name="Becker A."/>
            <person name="Abrahante J.E."/>
            <person name="Garbe J."/>
            <person name="Badalamenti J.P."/>
            <person name="Herman A."/>
            <person name="Mangelson H."/>
            <person name="Liachko I."/>
            <person name="Sullivan S."/>
            <person name="Sone E.D."/>
            <person name="Koren S."/>
            <person name="Silverstein K.A.T."/>
            <person name="Beckman K.B."/>
            <person name="Gohl D.M."/>
        </authorList>
    </citation>
    <scope>NUCLEOTIDE SEQUENCE</scope>
    <source>
        <strain evidence="3">Duluth1</strain>
        <tissue evidence="3">Whole animal</tissue>
    </source>
</reference>
<evidence type="ECO:0000313" key="3">
    <source>
        <dbReference type="EMBL" id="KAH3692112.1"/>
    </source>
</evidence>
<feature type="transmembrane region" description="Helical" evidence="2">
    <location>
        <begin position="130"/>
        <end position="147"/>
    </location>
</feature>
<accession>A0A9D3Y1B1</accession>
<name>A0A9D3Y1B1_DREPO</name>
<keyword evidence="2" id="KW-0472">Membrane</keyword>
<feature type="region of interest" description="Disordered" evidence="1">
    <location>
        <begin position="53"/>
        <end position="79"/>
    </location>
</feature>
<evidence type="ECO:0000313" key="4">
    <source>
        <dbReference type="Proteomes" id="UP000828390"/>
    </source>
</evidence>